<evidence type="ECO:0000313" key="7">
    <source>
        <dbReference type="Proteomes" id="UP000807504"/>
    </source>
</evidence>
<dbReference type="EMBL" id="JABXBU010002227">
    <property type="protein sequence ID" value="KAF8774289.1"/>
    <property type="molecule type" value="Genomic_DNA"/>
</dbReference>
<evidence type="ECO:0000313" key="6">
    <source>
        <dbReference type="EMBL" id="KAF8774289.1"/>
    </source>
</evidence>
<accession>A0A8T0EQ28</accession>
<dbReference type="Proteomes" id="UP000807504">
    <property type="component" value="Unassembled WGS sequence"/>
</dbReference>
<dbReference type="InterPro" id="IPR052443">
    <property type="entry name" value="E3_ubiq-ligase_RNF220-like"/>
</dbReference>
<feature type="compositionally biased region" description="Basic and acidic residues" evidence="4">
    <location>
        <begin position="405"/>
        <end position="415"/>
    </location>
</feature>
<comment type="caution">
    <text evidence="6">The sequence shown here is derived from an EMBL/GenBank/DDBJ whole genome shotgun (WGS) entry which is preliminary data.</text>
</comment>
<dbReference type="InterPro" id="IPR013083">
    <property type="entry name" value="Znf_RING/FYVE/PHD"/>
</dbReference>
<feature type="region of interest" description="Disordered" evidence="4">
    <location>
        <begin position="395"/>
        <end position="418"/>
    </location>
</feature>
<feature type="region of interest" description="Disordered" evidence="4">
    <location>
        <begin position="338"/>
        <end position="382"/>
    </location>
</feature>
<keyword evidence="1 3" id="KW-0479">Metal-binding</keyword>
<feature type="region of interest" description="Disordered" evidence="4">
    <location>
        <begin position="131"/>
        <end position="153"/>
    </location>
</feature>
<keyword evidence="1 3" id="KW-0863">Zinc-finger</keyword>
<dbReference type="AlphaFoldDB" id="A0A8T0EQ28"/>
<dbReference type="PROSITE" id="PS50089">
    <property type="entry name" value="ZF_RING_2"/>
    <property type="match status" value="1"/>
</dbReference>
<dbReference type="GO" id="GO:0008270">
    <property type="term" value="F:zinc ion binding"/>
    <property type="evidence" value="ECO:0007669"/>
    <property type="project" value="UniProtKB-KW"/>
</dbReference>
<feature type="compositionally biased region" description="Low complexity" evidence="4">
    <location>
        <begin position="142"/>
        <end position="153"/>
    </location>
</feature>
<keyword evidence="2" id="KW-0862">Zinc</keyword>
<evidence type="ECO:0000256" key="3">
    <source>
        <dbReference type="PROSITE-ProRule" id="PRU00175"/>
    </source>
</evidence>
<evidence type="ECO:0000256" key="1">
    <source>
        <dbReference type="ARBA" id="ARBA00022771"/>
    </source>
</evidence>
<dbReference type="GO" id="GO:0061630">
    <property type="term" value="F:ubiquitin protein ligase activity"/>
    <property type="evidence" value="ECO:0007669"/>
    <property type="project" value="TreeGrafter"/>
</dbReference>
<dbReference type="GO" id="GO:0016567">
    <property type="term" value="P:protein ubiquitination"/>
    <property type="evidence" value="ECO:0007669"/>
    <property type="project" value="TreeGrafter"/>
</dbReference>
<evidence type="ECO:0000256" key="2">
    <source>
        <dbReference type="ARBA" id="ARBA00022833"/>
    </source>
</evidence>
<dbReference type="Pfam" id="PF13923">
    <property type="entry name" value="zf-C3HC4_2"/>
    <property type="match status" value="1"/>
</dbReference>
<dbReference type="InterPro" id="IPR001841">
    <property type="entry name" value="Znf_RING"/>
</dbReference>
<evidence type="ECO:0000259" key="5">
    <source>
        <dbReference type="PROSITE" id="PS50089"/>
    </source>
</evidence>
<keyword evidence="7" id="KW-1185">Reference proteome</keyword>
<feature type="compositionally biased region" description="Polar residues" evidence="4">
    <location>
        <begin position="395"/>
        <end position="404"/>
    </location>
</feature>
<dbReference type="Gene3D" id="3.30.40.10">
    <property type="entry name" value="Zinc/RING finger domain, C3HC4 (zinc finger)"/>
    <property type="match status" value="1"/>
</dbReference>
<organism evidence="6 7">
    <name type="scientific">Argiope bruennichi</name>
    <name type="common">Wasp spider</name>
    <name type="synonym">Aranea bruennichi</name>
    <dbReference type="NCBI Taxonomy" id="94029"/>
    <lineage>
        <taxon>Eukaryota</taxon>
        <taxon>Metazoa</taxon>
        <taxon>Ecdysozoa</taxon>
        <taxon>Arthropoda</taxon>
        <taxon>Chelicerata</taxon>
        <taxon>Arachnida</taxon>
        <taxon>Araneae</taxon>
        <taxon>Araneomorphae</taxon>
        <taxon>Entelegynae</taxon>
        <taxon>Araneoidea</taxon>
        <taxon>Araneidae</taxon>
        <taxon>Argiope</taxon>
    </lineage>
</organism>
<dbReference type="PANTHER" id="PTHR13459:SF1">
    <property type="entry name" value="E3 UBIQUITIN-PROTEIN LIGASE RNF220 ISOFORM X1"/>
    <property type="match status" value="1"/>
</dbReference>
<name>A0A8T0EQ28_ARGBR</name>
<reference evidence="6" key="1">
    <citation type="journal article" date="2020" name="bioRxiv">
        <title>Chromosome-level reference genome of the European wasp spider Argiope bruennichi: a resource for studies on range expansion and evolutionary adaptation.</title>
        <authorList>
            <person name="Sheffer M.M."/>
            <person name="Hoppe A."/>
            <person name="Krehenwinkel H."/>
            <person name="Uhl G."/>
            <person name="Kuss A.W."/>
            <person name="Jensen L."/>
            <person name="Jensen C."/>
            <person name="Gillespie R.G."/>
            <person name="Hoff K.J."/>
            <person name="Prost S."/>
        </authorList>
    </citation>
    <scope>NUCLEOTIDE SEQUENCE</scope>
</reference>
<dbReference type="InterPro" id="IPR031824">
    <property type="entry name" value="RNF220_mid"/>
</dbReference>
<feature type="compositionally biased region" description="Basic and acidic residues" evidence="4">
    <location>
        <begin position="369"/>
        <end position="379"/>
    </location>
</feature>
<dbReference type="Pfam" id="PF15926">
    <property type="entry name" value="RNF220"/>
    <property type="match status" value="1"/>
</dbReference>
<feature type="domain" description="RING-type" evidence="5">
    <location>
        <begin position="425"/>
        <end position="464"/>
    </location>
</feature>
<gene>
    <name evidence="6" type="ORF">HNY73_016857</name>
</gene>
<sequence>MDPNSYTDVNKSPQSAFYSALSNSVCFPMPVMYNPINSYPFAPFLPMHHPMLSNHGLQDSHLLSNSDIMGSNQLTKAEDMSNRALAYLHRYQMNKCFFSPPSRKSLGKYCVTPPSMVDDCGKLSGSSYGIQSSGDSNGSGVLPSLTSATSPTSGGYMDKECYLSSPSTEVEEPDSSGKCSTDVIEQKVIPRWTCDSSQPPVCPICGKTLSLQDLNDHYHLELDRLNDLMRKKEWLLENSPDQMSDLRLPPYHDVEKKCPEFRKETYLRVKANRMSRLGGGGPRAKRQCYEEAKQPWKHHRVSQLCSPKQEHIEESSTQSSHQSMLMLELTVQQLAHRSEARAEVATENYGPENRNISHYPGQLQSSGENYHEDQNKTDMADSSCNGFNNLEVGSCQPSTYSDSTQRQHGENRSDENPCSSVDIKCQVCMDSYKKPVVSVCCWHVHCETCWLKALGNKRVCPQCDTITSPSDLRRIHLDNECEAILLPPQHVRMAERSKAPDSRASLALKQSAECSGPRMWAWVRIPLLTVYFALLP</sequence>
<feature type="region of interest" description="Disordered" evidence="4">
    <location>
        <begin position="300"/>
        <end position="320"/>
    </location>
</feature>
<dbReference type="SUPFAM" id="SSF57850">
    <property type="entry name" value="RING/U-box"/>
    <property type="match status" value="1"/>
</dbReference>
<protein>
    <submittedName>
        <fullName evidence="6">E3 ubiquitin-protein ligase Rnf220 like protein</fullName>
    </submittedName>
</protein>
<evidence type="ECO:0000256" key="4">
    <source>
        <dbReference type="SAM" id="MobiDB-lite"/>
    </source>
</evidence>
<dbReference type="PANTHER" id="PTHR13459">
    <property type="entry name" value="E3 UBIQUITIN-PROTEIN LIGASE RNF220 ISOFORM X1"/>
    <property type="match status" value="1"/>
</dbReference>
<proteinExistence type="predicted"/>
<reference evidence="6" key="2">
    <citation type="submission" date="2020-06" db="EMBL/GenBank/DDBJ databases">
        <authorList>
            <person name="Sheffer M."/>
        </authorList>
    </citation>
    <scope>NUCLEOTIDE SEQUENCE</scope>
</reference>